<feature type="non-terminal residue" evidence="1">
    <location>
        <position position="1"/>
    </location>
</feature>
<organism evidence="1 2">
    <name type="scientific">Racocetra persica</name>
    <dbReference type="NCBI Taxonomy" id="160502"/>
    <lineage>
        <taxon>Eukaryota</taxon>
        <taxon>Fungi</taxon>
        <taxon>Fungi incertae sedis</taxon>
        <taxon>Mucoromycota</taxon>
        <taxon>Glomeromycotina</taxon>
        <taxon>Glomeromycetes</taxon>
        <taxon>Diversisporales</taxon>
        <taxon>Gigasporaceae</taxon>
        <taxon>Racocetra</taxon>
    </lineage>
</organism>
<name>A0ACA9P7K3_9GLOM</name>
<comment type="caution">
    <text evidence="1">The sequence shown here is derived from an EMBL/GenBank/DDBJ whole genome shotgun (WGS) entry which is preliminary data.</text>
</comment>
<dbReference type="Proteomes" id="UP000789920">
    <property type="component" value="Unassembled WGS sequence"/>
</dbReference>
<protein>
    <submittedName>
        <fullName evidence="1">34641_t:CDS:1</fullName>
    </submittedName>
</protein>
<reference evidence="1" key="1">
    <citation type="submission" date="2021-06" db="EMBL/GenBank/DDBJ databases">
        <authorList>
            <person name="Kallberg Y."/>
            <person name="Tangrot J."/>
            <person name="Rosling A."/>
        </authorList>
    </citation>
    <scope>NUCLEOTIDE SEQUENCE</scope>
    <source>
        <strain evidence="1">MA461A</strain>
    </source>
</reference>
<evidence type="ECO:0000313" key="1">
    <source>
        <dbReference type="EMBL" id="CAG8690572.1"/>
    </source>
</evidence>
<keyword evidence="2" id="KW-1185">Reference proteome</keyword>
<evidence type="ECO:0000313" key="2">
    <source>
        <dbReference type="Proteomes" id="UP000789920"/>
    </source>
</evidence>
<sequence>AINLILILLQQNMNKDLMIQLVNNERQKVGVRELEWDSRLEKVAQLQSNFMASCNTCTHASKSGDLGTRIEAQGYSWSSCAENVAGGYENEAKVIQGWLKSQGHKANMLNPKYTHFGAGFSNGFWAQVFGSEL</sequence>
<dbReference type="EMBL" id="CAJVQC010018087">
    <property type="protein sequence ID" value="CAG8690572.1"/>
    <property type="molecule type" value="Genomic_DNA"/>
</dbReference>
<gene>
    <name evidence="1" type="ORF">RPERSI_LOCUS9526</name>
</gene>
<accession>A0ACA9P7K3</accession>
<proteinExistence type="predicted"/>